<comment type="caution">
    <text evidence="1">The sequence shown here is derived from an EMBL/GenBank/DDBJ whole genome shotgun (WGS) entry which is preliminary data.</text>
</comment>
<reference evidence="1 2" key="1">
    <citation type="submission" date="2019-05" db="EMBL/GenBank/DDBJ databases">
        <title>Another draft genome of Portunus trituberculatus and its Hox gene families provides insights of decapod evolution.</title>
        <authorList>
            <person name="Jeong J.-H."/>
            <person name="Song I."/>
            <person name="Kim S."/>
            <person name="Choi T."/>
            <person name="Kim D."/>
            <person name="Ryu S."/>
            <person name="Kim W."/>
        </authorList>
    </citation>
    <scope>NUCLEOTIDE SEQUENCE [LARGE SCALE GENOMIC DNA]</scope>
    <source>
        <tissue evidence="1">Muscle</tissue>
    </source>
</reference>
<protein>
    <submittedName>
        <fullName evidence="1">Uncharacterized protein</fullName>
    </submittedName>
</protein>
<gene>
    <name evidence="1" type="ORF">E2C01_078481</name>
</gene>
<sequence>MSSVSKNLKARSEPIRESVVKIEVRCHSHIVNIRGYIFKEKNKYTYSVSMTKHGKNTTEHKETPD</sequence>
<evidence type="ECO:0000313" key="2">
    <source>
        <dbReference type="Proteomes" id="UP000324222"/>
    </source>
</evidence>
<organism evidence="1 2">
    <name type="scientific">Portunus trituberculatus</name>
    <name type="common">Swimming crab</name>
    <name type="synonym">Neptunus trituberculatus</name>
    <dbReference type="NCBI Taxonomy" id="210409"/>
    <lineage>
        <taxon>Eukaryota</taxon>
        <taxon>Metazoa</taxon>
        <taxon>Ecdysozoa</taxon>
        <taxon>Arthropoda</taxon>
        <taxon>Crustacea</taxon>
        <taxon>Multicrustacea</taxon>
        <taxon>Malacostraca</taxon>
        <taxon>Eumalacostraca</taxon>
        <taxon>Eucarida</taxon>
        <taxon>Decapoda</taxon>
        <taxon>Pleocyemata</taxon>
        <taxon>Brachyura</taxon>
        <taxon>Eubrachyura</taxon>
        <taxon>Portunoidea</taxon>
        <taxon>Portunidae</taxon>
        <taxon>Portuninae</taxon>
        <taxon>Portunus</taxon>
    </lineage>
</organism>
<dbReference type="EMBL" id="VSRR010063443">
    <property type="protein sequence ID" value="MPC83765.1"/>
    <property type="molecule type" value="Genomic_DNA"/>
</dbReference>
<accession>A0A5B7IN01</accession>
<evidence type="ECO:0000313" key="1">
    <source>
        <dbReference type="EMBL" id="MPC83765.1"/>
    </source>
</evidence>
<keyword evidence="2" id="KW-1185">Reference proteome</keyword>
<dbReference type="Proteomes" id="UP000324222">
    <property type="component" value="Unassembled WGS sequence"/>
</dbReference>
<name>A0A5B7IN01_PORTR</name>
<proteinExistence type="predicted"/>
<dbReference type="AlphaFoldDB" id="A0A5B7IN01"/>